<evidence type="ECO:0000313" key="5">
    <source>
        <dbReference type="Proteomes" id="UP000596660"/>
    </source>
</evidence>
<dbReference type="PANTHER" id="PTHR42648">
    <property type="entry name" value="TRANSPOSASE, PUTATIVE-RELATED"/>
    <property type="match status" value="1"/>
</dbReference>
<proteinExistence type="predicted"/>
<feature type="domain" description="Retrovirus-related Pol polyprotein from transposon TNT 1-94-like beta-barrel" evidence="3">
    <location>
        <begin position="163"/>
        <end position="236"/>
    </location>
</feature>
<dbReference type="Pfam" id="PF22936">
    <property type="entry name" value="Pol_BBD"/>
    <property type="match status" value="1"/>
</dbReference>
<dbReference type="InterPro" id="IPR012337">
    <property type="entry name" value="RNaseH-like_sf"/>
</dbReference>
<dbReference type="AlphaFoldDB" id="A0A803LYH3"/>
<dbReference type="PANTHER" id="PTHR42648:SF31">
    <property type="entry name" value="RNA-DIRECTED DNA POLYMERASE"/>
    <property type="match status" value="1"/>
</dbReference>
<dbReference type="SUPFAM" id="SSF53098">
    <property type="entry name" value="Ribonuclease H-like"/>
    <property type="match status" value="1"/>
</dbReference>
<dbReference type="OMA" id="ESIGNEW"/>
<keyword evidence="5" id="KW-1185">Reference proteome</keyword>
<evidence type="ECO:0000256" key="2">
    <source>
        <dbReference type="SAM" id="MobiDB-lite"/>
    </source>
</evidence>
<dbReference type="InterPro" id="IPR036397">
    <property type="entry name" value="RNaseH_sf"/>
</dbReference>
<feature type="compositionally biased region" description="Low complexity" evidence="2">
    <location>
        <begin position="90"/>
        <end position="118"/>
    </location>
</feature>
<sequence>MFNKGSRSPLGGASSGGAPLGGGGVGRGFATSSRGGCTACGKSSHVTENCRTLVGYPHWHPKHQQKPSGFAPQKGKAKFTLGNSKWGGKNRNVNNRSAANVTSNQGESGGSSTSSSNQFTTQHIEALMRMLPRQTLGDGDDETKSSYACMVSCHFAESIGNEWIIDSGASDHMTGYLNTMHDVVKSKNNPQINLPIGQTTTISHFGNVNLGNKLTLKYVLYVPSFKHNLISVNKLMCDSHSIVLFYPKYCNTQDLEFNIVKGIGRMKFGLYYLENRPLETVVNQLKTQIFRKDLSAGKMAMNVNTYMSIPTVVTNVLKLSNRTLWHHRLGHAPMKRIEKIHELKGMNEGRGEVYLTCPLAKFTKLPYDVSESRAEEAFELIHIDTWGPHRVCTKGKSDNAPEFEDQICRPLYEKLGIVHQTSCVGRPQQNGRAERKHKNILEMGRAIRSPYEVLSNKRPAYGELRTFGCLAMASNPSLSHEKLDAREM</sequence>
<keyword evidence="1" id="KW-0645">Protease</keyword>
<dbReference type="InterPro" id="IPR039537">
    <property type="entry name" value="Retrotran_Ty1/copia-like"/>
</dbReference>
<accession>A0A803LYH3</accession>
<dbReference type="GO" id="GO:0008233">
    <property type="term" value="F:peptidase activity"/>
    <property type="evidence" value="ECO:0007669"/>
    <property type="project" value="UniProtKB-KW"/>
</dbReference>
<reference evidence="4" key="2">
    <citation type="submission" date="2021-03" db="UniProtKB">
        <authorList>
            <consortium name="EnsemblPlants"/>
        </authorList>
    </citation>
    <scope>IDENTIFICATION</scope>
</reference>
<evidence type="ECO:0000259" key="3">
    <source>
        <dbReference type="Pfam" id="PF22936"/>
    </source>
</evidence>
<name>A0A803LYH3_CHEQI</name>
<feature type="region of interest" description="Disordered" evidence="2">
    <location>
        <begin position="1"/>
        <end position="20"/>
    </location>
</feature>
<protein>
    <recommendedName>
        <fullName evidence="3">Retrovirus-related Pol polyprotein from transposon TNT 1-94-like beta-barrel domain-containing protein</fullName>
    </recommendedName>
</protein>
<dbReference type="GO" id="GO:0003676">
    <property type="term" value="F:nucleic acid binding"/>
    <property type="evidence" value="ECO:0007669"/>
    <property type="project" value="InterPro"/>
</dbReference>
<dbReference type="Proteomes" id="UP000596660">
    <property type="component" value="Unplaced"/>
</dbReference>
<feature type="compositionally biased region" description="Low complexity" evidence="2">
    <location>
        <begin position="1"/>
        <end position="12"/>
    </location>
</feature>
<dbReference type="GO" id="GO:0006508">
    <property type="term" value="P:proteolysis"/>
    <property type="evidence" value="ECO:0007669"/>
    <property type="project" value="UniProtKB-KW"/>
</dbReference>
<dbReference type="EnsemblPlants" id="AUR62020524-RA">
    <property type="protein sequence ID" value="AUR62020524-RA:cds"/>
    <property type="gene ID" value="AUR62020524"/>
</dbReference>
<evidence type="ECO:0000256" key="1">
    <source>
        <dbReference type="ARBA" id="ARBA00022670"/>
    </source>
</evidence>
<dbReference type="Gene3D" id="3.30.420.10">
    <property type="entry name" value="Ribonuclease H-like superfamily/Ribonuclease H"/>
    <property type="match status" value="1"/>
</dbReference>
<dbReference type="InterPro" id="IPR054722">
    <property type="entry name" value="PolX-like_BBD"/>
</dbReference>
<reference evidence="4" key="1">
    <citation type="journal article" date="2017" name="Nature">
        <title>The genome of Chenopodium quinoa.</title>
        <authorList>
            <person name="Jarvis D.E."/>
            <person name="Ho Y.S."/>
            <person name="Lightfoot D.J."/>
            <person name="Schmoeckel S.M."/>
            <person name="Li B."/>
            <person name="Borm T.J.A."/>
            <person name="Ohyanagi H."/>
            <person name="Mineta K."/>
            <person name="Michell C.T."/>
            <person name="Saber N."/>
            <person name="Kharbatia N.M."/>
            <person name="Rupper R.R."/>
            <person name="Sharp A.R."/>
            <person name="Dally N."/>
            <person name="Boughton B.A."/>
            <person name="Woo Y.H."/>
            <person name="Gao G."/>
            <person name="Schijlen E.G.W.M."/>
            <person name="Guo X."/>
            <person name="Momin A.A."/>
            <person name="Negrao S."/>
            <person name="Al-Babili S."/>
            <person name="Gehring C."/>
            <person name="Roessner U."/>
            <person name="Jung C."/>
            <person name="Murphy K."/>
            <person name="Arold S.T."/>
            <person name="Gojobori T."/>
            <person name="van der Linden C.G."/>
            <person name="van Loo E.N."/>
            <person name="Jellen E.N."/>
            <person name="Maughan P.J."/>
            <person name="Tester M."/>
        </authorList>
    </citation>
    <scope>NUCLEOTIDE SEQUENCE [LARGE SCALE GENOMIC DNA]</scope>
    <source>
        <strain evidence="4">cv. PI 614886</strain>
    </source>
</reference>
<organism evidence="4 5">
    <name type="scientific">Chenopodium quinoa</name>
    <name type="common">Quinoa</name>
    <dbReference type="NCBI Taxonomy" id="63459"/>
    <lineage>
        <taxon>Eukaryota</taxon>
        <taxon>Viridiplantae</taxon>
        <taxon>Streptophyta</taxon>
        <taxon>Embryophyta</taxon>
        <taxon>Tracheophyta</taxon>
        <taxon>Spermatophyta</taxon>
        <taxon>Magnoliopsida</taxon>
        <taxon>eudicotyledons</taxon>
        <taxon>Gunneridae</taxon>
        <taxon>Pentapetalae</taxon>
        <taxon>Caryophyllales</taxon>
        <taxon>Chenopodiaceae</taxon>
        <taxon>Chenopodioideae</taxon>
        <taxon>Atripliceae</taxon>
        <taxon>Chenopodium</taxon>
    </lineage>
</organism>
<feature type="region of interest" description="Disordered" evidence="2">
    <location>
        <begin position="58"/>
        <end position="118"/>
    </location>
</feature>
<keyword evidence="1" id="KW-0378">Hydrolase</keyword>
<dbReference type="Gramene" id="AUR62020524-RA">
    <property type="protein sequence ID" value="AUR62020524-RA:cds"/>
    <property type="gene ID" value="AUR62020524"/>
</dbReference>
<evidence type="ECO:0000313" key="4">
    <source>
        <dbReference type="EnsemblPlants" id="AUR62020524-RA:cds"/>
    </source>
</evidence>